<keyword evidence="3" id="KW-1185">Reference proteome</keyword>
<dbReference type="Proteomes" id="UP001243989">
    <property type="component" value="Unassembled WGS sequence"/>
</dbReference>
<organism evidence="2 3">
    <name type="scientific">Colletotrichum phormii</name>
    <dbReference type="NCBI Taxonomy" id="359342"/>
    <lineage>
        <taxon>Eukaryota</taxon>
        <taxon>Fungi</taxon>
        <taxon>Dikarya</taxon>
        <taxon>Ascomycota</taxon>
        <taxon>Pezizomycotina</taxon>
        <taxon>Sordariomycetes</taxon>
        <taxon>Hypocreomycetidae</taxon>
        <taxon>Glomerellales</taxon>
        <taxon>Glomerellaceae</taxon>
        <taxon>Colletotrichum</taxon>
        <taxon>Colletotrichum acutatum species complex</taxon>
    </lineage>
</organism>
<sequence length="194" mass="21347">MDAVREFSAQKSAYCSGSVVIFVRISNPAFCNTPANIAASNHQKHHQNTYKPGPPPPPNLAEHGQSRSTHNKLLHNQNHATHPHPSNLPLPHPKNLPNPPHHPQPHLHPALPLRHAPNIHLKTSLLKPRLALLLRRPHPPTPRLRTLPRRHLLRPLRRAPPNAAPSRPKSNSAYGASTRPPSSSSTCPCSTAPI</sequence>
<protein>
    <submittedName>
        <fullName evidence="2">Uncharacterized protein</fullName>
    </submittedName>
</protein>
<feature type="compositionally biased region" description="Pro residues" evidence="1">
    <location>
        <begin position="86"/>
        <end position="102"/>
    </location>
</feature>
<evidence type="ECO:0000313" key="3">
    <source>
        <dbReference type="Proteomes" id="UP001243989"/>
    </source>
</evidence>
<comment type="caution">
    <text evidence="2">The sequence shown here is derived from an EMBL/GenBank/DDBJ whole genome shotgun (WGS) entry which is preliminary data.</text>
</comment>
<dbReference type="EMBL" id="JAHMHQ010000043">
    <property type="protein sequence ID" value="KAK1621847.1"/>
    <property type="molecule type" value="Genomic_DNA"/>
</dbReference>
<gene>
    <name evidence="2" type="ORF">BDP81DRAFT_171608</name>
</gene>
<feature type="region of interest" description="Disordered" evidence="1">
    <location>
        <begin position="133"/>
        <end position="194"/>
    </location>
</feature>
<evidence type="ECO:0000313" key="2">
    <source>
        <dbReference type="EMBL" id="KAK1621847.1"/>
    </source>
</evidence>
<feature type="compositionally biased region" description="Low complexity" evidence="1">
    <location>
        <begin position="159"/>
        <end position="194"/>
    </location>
</feature>
<dbReference type="GeneID" id="85467028"/>
<evidence type="ECO:0000256" key="1">
    <source>
        <dbReference type="SAM" id="MobiDB-lite"/>
    </source>
</evidence>
<reference evidence="2" key="1">
    <citation type="submission" date="2021-06" db="EMBL/GenBank/DDBJ databases">
        <title>Comparative genomics, transcriptomics and evolutionary studies reveal genomic signatures of adaptation to plant cell wall in hemibiotrophic fungi.</title>
        <authorList>
            <consortium name="DOE Joint Genome Institute"/>
            <person name="Baroncelli R."/>
            <person name="Diaz J.F."/>
            <person name="Benocci T."/>
            <person name="Peng M."/>
            <person name="Battaglia E."/>
            <person name="Haridas S."/>
            <person name="Andreopoulos W."/>
            <person name="Labutti K."/>
            <person name="Pangilinan J."/>
            <person name="Floch G.L."/>
            <person name="Makela M.R."/>
            <person name="Henrissat B."/>
            <person name="Grigoriev I.V."/>
            <person name="Crouch J.A."/>
            <person name="De Vries R.P."/>
            <person name="Sukno S.A."/>
            <person name="Thon M.R."/>
        </authorList>
    </citation>
    <scope>NUCLEOTIDE SEQUENCE</scope>
    <source>
        <strain evidence="2">CBS 102054</strain>
    </source>
</reference>
<feature type="region of interest" description="Disordered" evidence="1">
    <location>
        <begin position="40"/>
        <end position="112"/>
    </location>
</feature>
<dbReference type="AlphaFoldDB" id="A0AAI9ZCN7"/>
<dbReference type="RefSeq" id="XP_060437842.1">
    <property type="nucleotide sequence ID" value="XM_060582166.1"/>
</dbReference>
<proteinExistence type="predicted"/>
<accession>A0AAI9ZCN7</accession>
<feature type="compositionally biased region" description="Basic residues" evidence="1">
    <location>
        <begin position="146"/>
        <end position="157"/>
    </location>
</feature>
<name>A0AAI9ZCN7_9PEZI</name>